<dbReference type="PANTHER" id="PTHR12526">
    <property type="entry name" value="GLYCOSYLTRANSFERASE"/>
    <property type="match status" value="1"/>
</dbReference>
<dbReference type="Proteomes" id="UP000241167">
    <property type="component" value="Unassembled WGS sequence"/>
</dbReference>
<dbReference type="Pfam" id="PF00534">
    <property type="entry name" value="Glycos_transf_1"/>
    <property type="match status" value="1"/>
</dbReference>
<keyword evidence="4" id="KW-1185">Reference proteome</keyword>
<sequence>MKIVVLASLAMSLVRFRGKLLEELVAAGHDVVACAPDADETVTRDLAEIGVTFRRTPMSRAGVNPLQDIATFGRYLALFARERPGAVIAYTQKPIIYGGLASRLTGARLHVIMSGLGYVYSSEADHRPGLRKIVSWLYRLAVRRAATIFVFNSDDRRMMIQHAIIDARHHVVQVPGSGVDTDHYAAAPLPSGPPTFLMMGRLMRDKGVGDYIAAARQVRSVLPDARFMLLGRPETENPTGYSDADVAGWSREGLIEHVPETSDVRPYLARCHAFVLPSFYREGLPRTILEALSVGRPVITCDLPGCRDAVTDGESGWLVPPRRPDRLAETMLLAVEDPERLERMRISARRSAERVYDVKRVNALLLREMGLAARRLSAAAGTPAPRVRAEA</sequence>
<feature type="domain" description="Glycosyl transferase family 1" evidence="1">
    <location>
        <begin position="188"/>
        <end position="350"/>
    </location>
</feature>
<protein>
    <submittedName>
        <fullName evidence="3">Glycosyltransferase family 1 protein</fullName>
    </submittedName>
</protein>
<comment type="caution">
    <text evidence="3">The sequence shown here is derived from an EMBL/GenBank/DDBJ whole genome shotgun (WGS) entry which is preliminary data.</text>
</comment>
<dbReference type="SUPFAM" id="SSF53756">
    <property type="entry name" value="UDP-Glycosyltransferase/glycogen phosphorylase"/>
    <property type="match status" value="1"/>
</dbReference>
<dbReference type="EMBL" id="PXYI01000014">
    <property type="protein sequence ID" value="PSJ36424.1"/>
    <property type="molecule type" value="Genomic_DNA"/>
</dbReference>
<dbReference type="AlphaFoldDB" id="A0A2P7QEQ3"/>
<evidence type="ECO:0000313" key="4">
    <source>
        <dbReference type="Proteomes" id="UP000241167"/>
    </source>
</evidence>
<accession>A0A2P7QEQ3</accession>
<gene>
    <name evidence="3" type="ORF">C7I55_26460</name>
</gene>
<proteinExistence type="predicted"/>
<evidence type="ECO:0000313" key="3">
    <source>
        <dbReference type="EMBL" id="PSJ36424.1"/>
    </source>
</evidence>
<evidence type="ECO:0000259" key="2">
    <source>
        <dbReference type="Pfam" id="PF13579"/>
    </source>
</evidence>
<evidence type="ECO:0000259" key="1">
    <source>
        <dbReference type="Pfam" id="PF00534"/>
    </source>
</evidence>
<name>A0A2P7QEQ3_9SPHN</name>
<dbReference type="RefSeq" id="WP_106516062.1">
    <property type="nucleotide sequence ID" value="NZ_PXYI01000014.1"/>
</dbReference>
<feature type="domain" description="Glycosyltransferase subfamily 4-like N-terminal" evidence="2">
    <location>
        <begin position="19"/>
        <end position="172"/>
    </location>
</feature>
<reference evidence="3 4" key="1">
    <citation type="submission" date="2018-03" db="EMBL/GenBank/DDBJ databases">
        <title>The draft genome of Sphingosinicella sp. GL-C-18.</title>
        <authorList>
            <person name="Liu L."/>
            <person name="Li L."/>
            <person name="Liang L."/>
            <person name="Zhang X."/>
            <person name="Wang T."/>
        </authorList>
    </citation>
    <scope>NUCLEOTIDE SEQUENCE [LARGE SCALE GENOMIC DNA]</scope>
    <source>
        <strain evidence="3 4">GL-C-18</strain>
    </source>
</reference>
<dbReference type="Gene3D" id="3.40.50.2000">
    <property type="entry name" value="Glycogen Phosphorylase B"/>
    <property type="match status" value="2"/>
</dbReference>
<organism evidence="3 4">
    <name type="scientific">Allosphingosinicella deserti</name>
    <dbReference type="NCBI Taxonomy" id="2116704"/>
    <lineage>
        <taxon>Bacteria</taxon>
        <taxon>Pseudomonadati</taxon>
        <taxon>Pseudomonadota</taxon>
        <taxon>Alphaproteobacteria</taxon>
        <taxon>Sphingomonadales</taxon>
        <taxon>Sphingomonadaceae</taxon>
        <taxon>Allosphingosinicella</taxon>
    </lineage>
</organism>
<keyword evidence="3" id="KW-0808">Transferase</keyword>
<dbReference type="InterPro" id="IPR001296">
    <property type="entry name" value="Glyco_trans_1"/>
</dbReference>
<dbReference type="GO" id="GO:0016757">
    <property type="term" value="F:glycosyltransferase activity"/>
    <property type="evidence" value="ECO:0007669"/>
    <property type="project" value="InterPro"/>
</dbReference>
<dbReference type="CDD" id="cd03808">
    <property type="entry name" value="GT4_CapM-like"/>
    <property type="match status" value="1"/>
</dbReference>
<dbReference type="OrthoDB" id="9790710at2"/>
<dbReference type="PANTHER" id="PTHR12526:SF638">
    <property type="entry name" value="SPORE COAT PROTEIN SA"/>
    <property type="match status" value="1"/>
</dbReference>
<dbReference type="InterPro" id="IPR028098">
    <property type="entry name" value="Glyco_trans_4-like_N"/>
</dbReference>
<dbReference type="Pfam" id="PF13579">
    <property type="entry name" value="Glyco_trans_4_4"/>
    <property type="match status" value="1"/>
</dbReference>